<reference evidence="2" key="1">
    <citation type="journal article" date="2023" name="Mol. Biol. Evol.">
        <title>Third-Generation Sequencing Reveals the Adaptive Role of the Epigenome in Three Deep-Sea Polychaetes.</title>
        <authorList>
            <person name="Perez M."/>
            <person name="Aroh O."/>
            <person name="Sun Y."/>
            <person name="Lan Y."/>
            <person name="Juniper S.K."/>
            <person name="Young C.R."/>
            <person name="Angers B."/>
            <person name="Qian P.Y."/>
        </authorList>
    </citation>
    <scope>NUCLEOTIDE SEQUENCE</scope>
    <source>
        <strain evidence="2">R07B-5</strain>
    </source>
</reference>
<comment type="caution">
    <text evidence="2">The sequence shown here is derived from an EMBL/GenBank/DDBJ whole genome shotgun (WGS) entry which is preliminary data.</text>
</comment>
<keyword evidence="3" id="KW-1185">Reference proteome</keyword>
<evidence type="ECO:0000313" key="3">
    <source>
        <dbReference type="Proteomes" id="UP001209878"/>
    </source>
</evidence>
<dbReference type="Proteomes" id="UP001209878">
    <property type="component" value="Unassembled WGS sequence"/>
</dbReference>
<feature type="compositionally biased region" description="Polar residues" evidence="1">
    <location>
        <begin position="27"/>
        <end position="37"/>
    </location>
</feature>
<accession>A0AAD9KIC6</accession>
<name>A0AAD9KIC6_RIDPI</name>
<feature type="compositionally biased region" description="Basic and acidic residues" evidence="1">
    <location>
        <begin position="110"/>
        <end position="120"/>
    </location>
</feature>
<proteinExistence type="predicted"/>
<feature type="region of interest" description="Disordered" evidence="1">
    <location>
        <begin position="1"/>
        <end position="126"/>
    </location>
</feature>
<evidence type="ECO:0000256" key="1">
    <source>
        <dbReference type="SAM" id="MobiDB-lite"/>
    </source>
</evidence>
<dbReference type="AlphaFoldDB" id="A0AAD9KIC6"/>
<gene>
    <name evidence="2" type="ORF">NP493_1104g03010</name>
</gene>
<evidence type="ECO:0000313" key="2">
    <source>
        <dbReference type="EMBL" id="KAK2171088.1"/>
    </source>
</evidence>
<organism evidence="2 3">
    <name type="scientific">Ridgeia piscesae</name>
    <name type="common">Tubeworm</name>
    <dbReference type="NCBI Taxonomy" id="27915"/>
    <lineage>
        <taxon>Eukaryota</taxon>
        <taxon>Metazoa</taxon>
        <taxon>Spiralia</taxon>
        <taxon>Lophotrochozoa</taxon>
        <taxon>Annelida</taxon>
        <taxon>Polychaeta</taxon>
        <taxon>Sedentaria</taxon>
        <taxon>Canalipalpata</taxon>
        <taxon>Sabellida</taxon>
        <taxon>Siboglinidae</taxon>
        <taxon>Ridgeia</taxon>
    </lineage>
</organism>
<feature type="compositionally biased region" description="Polar residues" evidence="1">
    <location>
        <begin position="59"/>
        <end position="70"/>
    </location>
</feature>
<protein>
    <submittedName>
        <fullName evidence="2">Uncharacterized protein</fullName>
    </submittedName>
</protein>
<dbReference type="EMBL" id="JAODUO010001104">
    <property type="protein sequence ID" value="KAK2171088.1"/>
    <property type="molecule type" value="Genomic_DNA"/>
</dbReference>
<feature type="compositionally biased region" description="Low complexity" evidence="1">
    <location>
        <begin position="38"/>
        <end position="58"/>
    </location>
</feature>
<sequence>MSGENATAETVPESAAEHVQDVPAALQLSQQHSEQPNSQQCSQQALSQQAASQPVASQEVTTEDVTPQQSQEDKENIDQAADEAVNMQKRLSDPGSQPTEDTSPAKKQKVLSDAENKVPLKEQAAV</sequence>